<evidence type="ECO:0000259" key="2">
    <source>
        <dbReference type="PROSITE" id="PS50404"/>
    </source>
</evidence>
<comment type="caution">
    <text evidence="4">The sequence shown here is derived from an EMBL/GenBank/DDBJ whole genome shotgun (WGS) entry which is preliminary data.</text>
</comment>
<dbReference type="Pfam" id="PF13417">
    <property type="entry name" value="GST_N_3"/>
    <property type="match status" value="1"/>
</dbReference>
<dbReference type="InterPro" id="IPR040079">
    <property type="entry name" value="Glutathione_S-Trfase"/>
</dbReference>
<feature type="domain" description="GST C-terminal" evidence="3">
    <location>
        <begin position="99"/>
        <end position="237"/>
    </location>
</feature>
<dbReference type="EMBL" id="JAFJYH010000199">
    <property type="protein sequence ID" value="KAG4416057.1"/>
    <property type="molecule type" value="Genomic_DNA"/>
</dbReference>
<comment type="similarity">
    <text evidence="1">Belongs to the GST superfamily.</text>
</comment>
<feature type="domain" description="GST N-terminal" evidence="2">
    <location>
        <begin position="4"/>
        <end position="94"/>
    </location>
</feature>
<dbReference type="InterPro" id="IPR036282">
    <property type="entry name" value="Glutathione-S-Trfase_C_sf"/>
</dbReference>
<dbReference type="AlphaFoldDB" id="A0A8H7TBF1"/>
<dbReference type="InterPro" id="IPR004045">
    <property type="entry name" value="Glutathione_S-Trfase_N"/>
</dbReference>
<evidence type="ECO:0000313" key="5">
    <source>
        <dbReference type="Proteomes" id="UP000664132"/>
    </source>
</evidence>
<dbReference type="PANTHER" id="PTHR44051">
    <property type="entry name" value="GLUTATHIONE S-TRANSFERASE-RELATED"/>
    <property type="match status" value="1"/>
</dbReference>
<evidence type="ECO:0000256" key="1">
    <source>
        <dbReference type="ARBA" id="ARBA00007409"/>
    </source>
</evidence>
<evidence type="ECO:0000313" key="4">
    <source>
        <dbReference type="EMBL" id="KAG4416057.1"/>
    </source>
</evidence>
<dbReference type="InterPro" id="IPR010987">
    <property type="entry name" value="Glutathione-S-Trfase_C-like"/>
</dbReference>
<protein>
    <recommendedName>
        <fullName evidence="6">Glutathione S-transferase</fullName>
    </recommendedName>
</protein>
<dbReference type="Proteomes" id="UP000664132">
    <property type="component" value="Unassembled WGS sequence"/>
</dbReference>
<dbReference type="InterPro" id="IPR036249">
    <property type="entry name" value="Thioredoxin-like_sf"/>
</dbReference>
<evidence type="ECO:0008006" key="6">
    <source>
        <dbReference type="Google" id="ProtNLM"/>
    </source>
</evidence>
<dbReference type="Pfam" id="PF00043">
    <property type="entry name" value="GST_C"/>
    <property type="match status" value="1"/>
</dbReference>
<dbReference type="SUPFAM" id="SSF47616">
    <property type="entry name" value="GST C-terminal domain-like"/>
    <property type="match status" value="1"/>
</dbReference>
<organism evidence="4 5">
    <name type="scientific">Cadophora malorum</name>
    <dbReference type="NCBI Taxonomy" id="108018"/>
    <lineage>
        <taxon>Eukaryota</taxon>
        <taxon>Fungi</taxon>
        <taxon>Dikarya</taxon>
        <taxon>Ascomycota</taxon>
        <taxon>Pezizomycotina</taxon>
        <taxon>Leotiomycetes</taxon>
        <taxon>Helotiales</taxon>
        <taxon>Ploettnerulaceae</taxon>
        <taxon>Cadophora</taxon>
    </lineage>
</organism>
<dbReference type="PROSITE" id="PS50405">
    <property type="entry name" value="GST_CTER"/>
    <property type="match status" value="1"/>
</dbReference>
<dbReference type="CDD" id="cd03046">
    <property type="entry name" value="GST_N_GTT1_like"/>
    <property type="match status" value="1"/>
</dbReference>
<dbReference type="Gene3D" id="1.20.1050.10">
    <property type="match status" value="1"/>
</dbReference>
<dbReference type="InterPro" id="IPR004046">
    <property type="entry name" value="GST_C"/>
</dbReference>
<dbReference type="PANTHER" id="PTHR44051:SF9">
    <property type="entry name" value="GLUTATHIONE S-TRANSFERASE 1"/>
    <property type="match status" value="1"/>
</dbReference>
<keyword evidence="5" id="KW-1185">Reference proteome</keyword>
<gene>
    <name evidence="4" type="ORF">IFR04_010820</name>
</gene>
<dbReference type="PROSITE" id="PS50404">
    <property type="entry name" value="GST_NTER"/>
    <property type="match status" value="1"/>
</dbReference>
<proteinExistence type="inferred from homology"/>
<dbReference type="OrthoDB" id="2309723at2759"/>
<name>A0A8H7TBF1_9HELO</name>
<dbReference type="Gene3D" id="3.40.30.10">
    <property type="entry name" value="Glutaredoxin"/>
    <property type="match status" value="1"/>
</dbReference>
<evidence type="ECO:0000259" key="3">
    <source>
        <dbReference type="PROSITE" id="PS50405"/>
    </source>
</evidence>
<reference evidence="4" key="1">
    <citation type="submission" date="2021-02" db="EMBL/GenBank/DDBJ databases">
        <title>Genome sequence Cadophora malorum strain M34.</title>
        <authorList>
            <person name="Stefanovic E."/>
            <person name="Vu D."/>
            <person name="Scully C."/>
            <person name="Dijksterhuis J."/>
            <person name="Roader J."/>
            <person name="Houbraken J."/>
        </authorList>
    </citation>
    <scope>NUCLEOTIDE SEQUENCE</scope>
    <source>
        <strain evidence="4">M34</strain>
    </source>
</reference>
<accession>A0A8H7TBF1</accession>
<dbReference type="SUPFAM" id="SSF52833">
    <property type="entry name" value="Thioredoxin-like"/>
    <property type="match status" value="1"/>
</dbReference>
<sequence length="238" mass="26483">MADNKPTLHHLNNSQSQRILWLLEELGIEYNLVTHIRNPPSHPTAPFRSPPSLQATGPYGKAPVLITGAADGNRYITESSAIATYLIRTFDKEDKFGLKNGDWIRDEMLVSIISTGLSKATTILLMLDFGMLRNGSGPGGKNFDGPEMRNILKELNRELKDGPSGGYLMGKEPGRADIMLEFPMTSIKQRGSVDLANEFPELDAWLQRVYERPAWKRALGKAFDGVYDITTFPKGPHL</sequence>
<dbReference type="SFLD" id="SFLDS00019">
    <property type="entry name" value="Glutathione_Transferase_(cytos"/>
    <property type="match status" value="1"/>
</dbReference>